<feature type="compositionally biased region" description="Polar residues" evidence="1">
    <location>
        <begin position="88"/>
        <end position="97"/>
    </location>
</feature>
<accession>A0A2S2PEH0</accession>
<dbReference type="EMBL" id="GGMR01015224">
    <property type="protein sequence ID" value="MBY27843.1"/>
    <property type="molecule type" value="Transcribed_RNA"/>
</dbReference>
<evidence type="ECO:0000313" key="2">
    <source>
        <dbReference type="EMBL" id="MBY27843.1"/>
    </source>
</evidence>
<feature type="compositionally biased region" description="Basic residues" evidence="1">
    <location>
        <begin position="77"/>
        <end position="87"/>
    </location>
</feature>
<reference evidence="2" key="1">
    <citation type="submission" date="2018-04" db="EMBL/GenBank/DDBJ databases">
        <title>Transcriptome of Schizaphis graminum biotype I.</title>
        <authorList>
            <person name="Scully E.D."/>
            <person name="Geib S.M."/>
            <person name="Palmer N.A."/>
            <person name="Koch K."/>
            <person name="Bradshaw J."/>
            <person name="Heng-Moss T."/>
            <person name="Sarath G."/>
        </authorList>
    </citation>
    <scope>NUCLEOTIDE SEQUENCE</scope>
</reference>
<evidence type="ECO:0000256" key="1">
    <source>
        <dbReference type="SAM" id="MobiDB-lite"/>
    </source>
</evidence>
<dbReference type="AlphaFoldDB" id="A0A2S2PEH0"/>
<protein>
    <submittedName>
        <fullName evidence="2">Uncharacterized protein</fullName>
    </submittedName>
</protein>
<feature type="region of interest" description="Disordered" evidence="1">
    <location>
        <begin position="52"/>
        <end position="97"/>
    </location>
</feature>
<gene>
    <name evidence="2" type="ORF">g.158883</name>
</gene>
<sequence length="139" mass="16041">MRIIQLYQNIVLHIIVAKYQYERNNINKPHVWHKNRYIVATWTTSSSILQLTTSTTNMRQPKDSTRRSSKKPSTPNRRSRHRLHKTSTRSLSASAFQASTDTQIRTVTESLSICGNTHPMDLNTAISSRVFVYAQLPTR</sequence>
<organism evidence="2">
    <name type="scientific">Schizaphis graminum</name>
    <name type="common">Green bug aphid</name>
    <dbReference type="NCBI Taxonomy" id="13262"/>
    <lineage>
        <taxon>Eukaryota</taxon>
        <taxon>Metazoa</taxon>
        <taxon>Ecdysozoa</taxon>
        <taxon>Arthropoda</taxon>
        <taxon>Hexapoda</taxon>
        <taxon>Insecta</taxon>
        <taxon>Pterygota</taxon>
        <taxon>Neoptera</taxon>
        <taxon>Paraneoptera</taxon>
        <taxon>Hemiptera</taxon>
        <taxon>Sternorrhyncha</taxon>
        <taxon>Aphidomorpha</taxon>
        <taxon>Aphidoidea</taxon>
        <taxon>Aphididae</taxon>
        <taxon>Aphidini</taxon>
        <taxon>Schizaphis</taxon>
    </lineage>
</organism>
<proteinExistence type="predicted"/>
<name>A0A2S2PEH0_SCHGA</name>